<dbReference type="AlphaFoldDB" id="A0A0V7ZET7"/>
<evidence type="ECO:0000256" key="1">
    <source>
        <dbReference type="SAM" id="Phobius"/>
    </source>
</evidence>
<keyword evidence="1" id="KW-0472">Membrane</keyword>
<dbReference type="EMBL" id="LMTZ01000145">
    <property type="protein sequence ID" value="KST63019.1"/>
    <property type="molecule type" value="Genomic_DNA"/>
</dbReference>
<keyword evidence="4" id="KW-0418">Kinase</keyword>
<dbReference type="SMART" id="SM00304">
    <property type="entry name" value="HAMP"/>
    <property type="match status" value="1"/>
</dbReference>
<evidence type="ECO:0000313" key="5">
    <source>
        <dbReference type="Proteomes" id="UP000053372"/>
    </source>
</evidence>
<feature type="domain" description="HAMP" evidence="2">
    <location>
        <begin position="249"/>
        <end position="301"/>
    </location>
</feature>
<dbReference type="CDD" id="cd06225">
    <property type="entry name" value="HAMP"/>
    <property type="match status" value="1"/>
</dbReference>
<reference evidence="4 5" key="1">
    <citation type="journal article" date="2015" name="Genome Announc.">
        <title>Draft Genome of the Euendolithic (true boring) Cyanobacterium Mastigocoleus testarum strain BC008.</title>
        <authorList>
            <person name="Guida B.S."/>
            <person name="Garcia-Pichel F."/>
        </authorList>
    </citation>
    <scope>NUCLEOTIDE SEQUENCE [LARGE SCALE GENOMIC DNA]</scope>
    <source>
        <strain evidence="4 5">BC008</strain>
    </source>
</reference>
<dbReference type="Proteomes" id="UP000053372">
    <property type="component" value="Unassembled WGS sequence"/>
</dbReference>
<comment type="caution">
    <text evidence="4">The sequence shown here is derived from an EMBL/GenBank/DDBJ whole genome shotgun (WGS) entry which is preliminary data.</text>
</comment>
<keyword evidence="1" id="KW-0812">Transmembrane</keyword>
<proteinExistence type="predicted"/>
<dbReference type="InterPro" id="IPR021796">
    <property type="entry name" value="Tll0287-like_dom"/>
</dbReference>
<evidence type="ECO:0000313" key="4">
    <source>
        <dbReference type="EMBL" id="KST63019.1"/>
    </source>
</evidence>
<dbReference type="Gene3D" id="6.10.340.10">
    <property type="match status" value="1"/>
</dbReference>
<dbReference type="Pfam" id="PF11845">
    <property type="entry name" value="Tll0287-like"/>
    <property type="match status" value="1"/>
</dbReference>
<feature type="transmembrane region" description="Helical" evidence="1">
    <location>
        <begin position="20"/>
        <end position="41"/>
    </location>
</feature>
<dbReference type="GO" id="GO:0016020">
    <property type="term" value="C:membrane"/>
    <property type="evidence" value="ECO:0007669"/>
    <property type="project" value="InterPro"/>
</dbReference>
<dbReference type="GO" id="GO:0007165">
    <property type="term" value="P:signal transduction"/>
    <property type="evidence" value="ECO:0007669"/>
    <property type="project" value="InterPro"/>
</dbReference>
<keyword evidence="1" id="KW-1133">Transmembrane helix</keyword>
<dbReference type="RefSeq" id="WP_058184547.1">
    <property type="nucleotide sequence ID" value="NZ_LMTZ01000145.1"/>
</dbReference>
<dbReference type="PROSITE" id="PS50885">
    <property type="entry name" value="HAMP"/>
    <property type="match status" value="1"/>
</dbReference>
<name>A0A0V7ZET7_9CYAN</name>
<organism evidence="4 5">
    <name type="scientific">Mastigocoleus testarum BC008</name>
    <dbReference type="NCBI Taxonomy" id="371196"/>
    <lineage>
        <taxon>Bacteria</taxon>
        <taxon>Bacillati</taxon>
        <taxon>Cyanobacteriota</taxon>
        <taxon>Cyanophyceae</taxon>
        <taxon>Nostocales</taxon>
        <taxon>Hapalosiphonaceae</taxon>
        <taxon>Mastigocoleus</taxon>
    </lineage>
</organism>
<dbReference type="SUPFAM" id="SSF158472">
    <property type="entry name" value="HAMP domain-like"/>
    <property type="match status" value="1"/>
</dbReference>
<dbReference type="GO" id="GO:0016301">
    <property type="term" value="F:kinase activity"/>
    <property type="evidence" value="ECO:0007669"/>
    <property type="project" value="UniProtKB-KW"/>
</dbReference>
<dbReference type="EMBL" id="LMTZ01000147">
    <property type="protein sequence ID" value="KST62928.1"/>
    <property type="molecule type" value="Genomic_DNA"/>
</dbReference>
<dbReference type="OrthoDB" id="114218at2"/>
<protein>
    <submittedName>
        <fullName evidence="4">Histidine kinase</fullName>
    </submittedName>
</protein>
<keyword evidence="4" id="KW-0808">Transferase</keyword>
<keyword evidence="5" id="KW-1185">Reference proteome</keyword>
<dbReference type="Pfam" id="PF00672">
    <property type="entry name" value="HAMP"/>
    <property type="match status" value="1"/>
</dbReference>
<gene>
    <name evidence="3" type="ORF">BC008_11455</name>
    <name evidence="4" type="ORF">BC008_11930</name>
</gene>
<feature type="transmembrane region" description="Helical" evidence="1">
    <location>
        <begin position="224"/>
        <end position="247"/>
    </location>
</feature>
<evidence type="ECO:0000259" key="2">
    <source>
        <dbReference type="PROSITE" id="PS50885"/>
    </source>
</evidence>
<dbReference type="InterPro" id="IPR003660">
    <property type="entry name" value="HAMP_dom"/>
</dbReference>
<evidence type="ECO:0000313" key="3">
    <source>
        <dbReference type="EMBL" id="KST62928.1"/>
    </source>
</evidence>
<sequence length="319" mass="36078">MPYTRIVTGKKTTLSKSFTLLMLLIFVVGISLSGITLARVLNSKAQHEVASTANVVMDILSSARDYTNNELASQLQERIKANEFVPQVIPSYNAKSIFKILHQNHSSYAEYKYKEAMLNPTNPEDKANEFERKIIKHFTLKPDIPQIEDFTFLKSGEKFFYTASPIIIKDSSCLKCHSIPAEAPEEMIRLYGANNGFGWKLNEVLGTQIVYIPANIVMRKAIQALLWVLGSIALIFAITIFAANFWLKRYVVNPVREVVEVAEAVSIGNMDAEFKSASNNEVGILVEAFTRMKVSLVMALERLEEYRLGNRRKDDSNRR</sequence>
<accession>A0A0V7ZET7</accession>